<accession>X0XC33</accession>
<dbReference type="EMBL" id="BARS01046221">
    <property type="protein sequence ID" value="GAG40754.1"/>
    <property type="molecule type" value="Genomic_DNA"/>
</dbReference>
<evidence type="ECO:0000313" key="1">
    <source>
        <dbReference type="EMBL" id="GAG40754.1"/>
    </source>
</evidence>
<feature type="non-terminal residue" evidence="1">
    <location>
        <position position="1"/>
    </location>
</feature>
<dbReference type="AlphaFoldDB" id="X0XC33"/>
<evidence type="ECO:0008006" key="2">
    <source>
        <dbReference type="Google" id="ProtNLM"/>
    </source>
</evidence>
<comment type="caution">
    <text evidence="1">The sequence shown here is derived from an EMBL/GenBank/DDBJ whole genome shotgun (WGS) entry which is preliminary data.</text>
</comment>
<proteinExistence type="predicted"/>
<sequence length="246" mass="29309">YEIVTKLSEDVKELIKYESKESDKKEGIKVDSVFVTRHLLDIVPNPWIAHEFAESILGKLIKKHKEKLVASNFVFIIEELRKHLQDEKDRLARENFENLLKKGILRFLIISNKVGFKLPEKKKVKTSSQTLTQRNRQPLQRNLFEFVPEEEFNEEEKRVAWYLEGQDKLFFWFRNIERKDFAIQGWKKHKIYPDFIFTEADEKAIDGFDEVFVLETKGLHLKNEDTDYKKSVLNLCNRLAKKEKFG</sequence>
<name>X0XC33_9ZZZZ</name>
<reference evidence="1" key="1">
    <citation type="journal article" date="2014" name="Front. Microbiol.">
        <title>High frequency of phylogenetically diverse reductive dehalogenase-homologous genes in deep subseafloor sedimentary metagenomes.</title>
        <authorList>
            <person name="Kawai M."/>
            <person name="Futagami T."/>
            <person name="Toyoda A."/>
            <person name="Takaki Y."/>
            <person name="Nishi S."/>
            <person name="Hori S."/>
            <person name="Arai W."/>
            <person name="Tsubouchi T."/>
            <person name="Morono Y."/>
            <person name="Uchiyama I."/>
            <person name="Ito T."/>
            <person name="Fujiyama A."/>
            <person name="Inagaki F."/>
            <person name="Takami H."/>
        </authorList>
    </citation>
    <scope>NUCLEOTIDE SEQUENCE</scope>
    <source>
        <strain evidence="1">Expedition CK06-06</strain>
    </source>
</reference>
<protein>
    <recommendedName>
        <fullName evidence="2">DEAD/DEAH box helicase</fullName>
    </recommendedName>
</protein>
<feature type="non-terminal residue" evidence="1">
    <location>
        <position position="246"/>
    </location>
</feature>
<organism evidence="1">
    <name type="scientific">marine sediment metagenome</name>
    <dbReference type="NCBI Taxonomy" id="412755"/>
    <lineage>
        <taxon>unclassified sequences</taxon>
        <taxon>metagenomes</taxon>
        <taxon>ecological metagenomes</taxon>
    </lineage>
</organism>
<gene>
    <name evidence="1" type="ORF">S01H1_69599</name>
</gene>